<name>A0A845A1H8_9SPHN</name>
<protein>
    <recommendedName>
        <fullName evidence="3">Helix-turn-helix domain-containing protein</fullName>
    </recommendedName>
</protein>
<accession>A0A845A1H8</accession>
<dbReference type="OrthoDB" id="7226381at2"/>
<sequence length="65" mass="7456">MHYDQDDPPQLITIREFCTRYAVGRSKAYELLNARKVEAKKFGSSTLIVRESADQWVANLPPYAP</sequence>
<evidence type="ECO:0008006" key="3">
    <source>
        <dbReference type="Google" id="ProtNLM"/>
    </source>
</evidence>
<reference evidence="1 2" key="1">
    <citation type="submission" date="2019-12" db="EMBL/GenBank/DDBJ databases">
        <title>Genomic-based taxomic classification of the family Erythrobacteraceae.</title>
        <authorList>
            <person name="Xu L."/>
        </authorList>
    </citation>
    <scope>NUCLEOTIDE SEQUENCE [LARGE SCALE GENOMIC DNA]</scope>
    <source>
        <strain evidence="1 2">KCTC 52763</strain>
    </source>
</reference>
<dbReference type="EMBL" id="WTYX01000002">
    <property type="protein sequence ID" value="MXO91499.1"/>
    <property type="molecule type" value="Genomic_DNA"/>
</dbReference>
<dbReference type="RefSeq" id="WP_160605170.1">
    <property type="nucleotide sequence ID" value="NZ_WTYX01000002.1"/>
</dbReference>
<dbReference type="AlphaFoldDB" id="A0A845A1H8"/>
<evidence type="ECO:0000313" key="1">
    <source>
        <dbReference type="EMBL" id="MXO91499.1"/>
    </source>
</evidence>
<proteinExistence type="predicted"/>
<dbReference type="Proteomes" id="UP000442714">
    <property type="component" value="Unassembled WGS sequence"/>
</dbReference>
<keyword evidence="2" id="KW-1185">Reference proteome</keyword>
<comment type="caution">
    <text evidence="1">The sequence shown here is derived from an EMBL/GenBank/DDBJ whole genome shotgun (WGS) entry which is preliminary data.</text>
</comment>
<evidence type="ECO:0000313" key="2">
    <source>
        <dbReference type="Proteomes" id="UP000442714"/>
    </source>
</evidence>
<organism evidence="1 2">
    <name type="scientific">Pontixanthobacter aquaemixtae</name>
    <dbReference type="NCBI Taxonomy" id="1958940"/>
    <lineage>
        <taxon>Bacteria</taxon>
        <taxon>Pseudomonadati</taxon>
        <taxon>Pseudomonadota</taxon>
        <taxon>Alphaproteobacteria</taxon>
        <taxon>Sphingomonadales</taxon>
        <taxon>Erythrobacteraceae</taxon>
        <taxon>Pontixanthobacter</taxon>
    </lineage>
</organism>
<gene>
    <name evidence="1" type="ORF">GRI41_11740</name>
</gene>